<feature type="compositionally biased region" description="Polar residues" evidence="7">
    <location>
        <begin position="789"/>
        <end position="799"/>
    </location>
</feature>
<feature type="domain" description="Zn(2)-C6 fungal-type" evidence="8">
    <location>
        <begin position="43"/>
        <end position="75"/>
    </location>
</feature>
<dbReference type="Pfam" id="PF00172">
    <property type="entry name" value="Zn_clus"/>
    <property type="match status" value="1"/>
</dbReference>
<organism evidence="9 10">
    <name type="scientific">Glonium stellatum</name>
    <dbReference type="NCBI Taxonomy" id="574774"/>
    <lineage>
        <taxon>Eukaryota</taxon>
        <taxon>Fungi</taxon>
        <taxon>Dikarya</taxon>
        <taxon>Ascomycota</taxon>
        <taxon>Pezizomycotina</taxon>
        <taxon>Dothideomycetes</taxon>
        <taxon>Pleosporomycetidae</taxon>
        <taxon>Gloniales</taxon>
        <taxon>Gloniaceae</taxon>
        <taxon>Glonium</taxon>
    </lineage>
</organism>
<evidence type="ECO:0000256" key="2">
    <source>
        <dbReference type="ARBA" id="ARBA00022833"/>
    </source>
</evidence>
<evidence type="ECO:0000256" key="5">
    <source>
        <dbReference type="ARBA" id="ARBA00023163"/>
    </source>
</evidence>
<dbReference type="InterPro" id="IPR036864">
    <property type="entry name" value="Zn2-C6_fun-type_DNA-bd_sf"/>
</dbReference>
<proteinExistence type="predicted"/>
<keyword evidence="6" id="KW-0539">Nucleus</keyword>
<dbReference type="Proteomes" id="UP000250140">
    <property type="component" value="Unassembled WGS sequence"/>
</dbReference>
<dbReference type="PANTHER" id="PTHR47171">
    <property type="entry name" value="FARA-RELATED"/>
    <property type="match status" value="1"/>
</dbReference>
<feature type="region of interest" description="Disordered" evidence="7">
    <location>
        <begin position="1"/>
        <end position="37"/>
    </location>
</feature>
<keyword evidence="2" id="KW-0862">Zinc</keyword>
<dbReference type="AlphaFoldDB" id="A0A8E2FAF6"/>
<feature type="compositionally biased region" description="Polar residues" evidence="7">
    <location>
        <begin position="660"/>
        <end position="681"/>
    </location>
</feature>
<dbReference type="Pfam" id="PF04082">
    <property type="entry name" value="Fungal_trans"/>
    <property type="match status" value="1"/>
</dbReference>
<dbReference type="PROSITE" id="PS00463">
    <property type="entry name" value="ZN2_CY6_FUNGAL_1"/>
    <property type="match status" value="1"/>
</dbReference>
<dbReference type="EMBL" id="KV748703">
    <property type="protein sequence ID" value="OCL13552.1"/>
    <property type="molecule type" value="Genomic_DNA"/>
</dbReference>
<keyword evidence="10" id="KW-1185">Reference proteome</keyword>
<keyword evidence="4" id="KW-0238">DNA-binding</keyword>
<name>A0A8E2FAF6_9PEZI</name>
<keyword evidence="5" id="KW-0804">Transcription</keyword>
<protein>
    <recommendedName>
        <fullName evidence="8">Zn(2)-C6 fungal-type domain-containing protein</fullName>
    </recommendedName>
</protein>
<feature type="region of interest" description="Disordered" evidence="7">
    <location>
        <begin position="607"/>
        <end position="689"/>
    </location>
</feature>
<dbReference type="PANTHER" id="PTHR47171:SF3">
    <property type="entry name" value="FARA-RELATED"/>
    <property type="match status" value="1"/>
</dbReference>
<evidence type="ECO:0000256" key="6">
    <source>
        <dbReference type="ARBA" id="ARBA00023242"/>
    </source>
</evidence>
<dbReference type="CDD" id="cd00067">
    <property type="entry name" value="GAL4"/>
    <property type="match status" value="1"/>
</dbReference>
<dbReference type="InterPro" id="IPR007219">
    <property type="entry name" value="XnlR_reg_dom"/>
</dbReference>
<dbReference type="Gene3D" id="4.10.240.10">
    <property type="entry name" value="Zn(2)-C6 fungal-type DNA-binding domain"/>
    <property type="match status" value="1"/>
</dbReference>
<accession>A0A8E2FAF6</accession>
<feature type="non-terminal residue" evidence="9">
    <location>
        <position position="1"/>
    </location>
</feature>
<dbReference type="InterPro" id="IPR001138">
    <property type="entry name" value="Zn2Cys6_DnaBD"/>
</dbReference>
<evidence type="ECO:0000313" key="9">
    <source>
        <dbReference type="EMBL" id="OCL13552.1"/>
    </source>
</evidence>
<evidence type="ECO:0000256" key="3">
    <source>
        <dbReference type="ARBA" id="ARBA00023015"/>
    </source>
</evidence>
<dbReference type="InterPro" id="IPR052073">
    <property type="entry name" value="Amide_Lactam_Regulators"/>
</dbReference>
<feature type="compositionally biased region" description="Polar residues" evidence="7">
    <location>
        <begin position="8"/>
        <end position="31"/>
    </location>
</feature>
<dbReference type="PROSITE" id="PS50048">
    <property type="entry name" value="ZN2_CY6_FUNGAL_2"/>
    <property type="match status" value="1"/>
</dbReference>
<feature type="region of interest" description="Disordered" evidence="7">
    <location>
        <begin position="769"/>
        <end position="799"/>
    </location>
</feature>
<dbReference type="OrthoDB" id="25391at2759"/>
<keyword evidence="1" id="KW-0479">Metal-binding</keyword>
<dbReference type="SMART" id="SM00066">
    <property type="entry name" value="GAL4"/>
    <property type="match status" value="1"/>
</dbReference>
<dbReference type="CDD" id="cd12148">
    <property type="entry name" value="fungal_TF_MHR"/>
    <property type="match status" value="1"/>
</dbReference>
<gene>
    <name evidence="9" type="ORF">AOQ84DRAFT_310360</name>
</gene>
<dbReference type="GO" id="GO:0008270">
    <property type="term" value="F:zinc ion binding"/>
    <property type="evidence" value="ECO:0007669"/>
    <property type="project" value="InterPro"/>
</dbReference>
<reference evidence="9 10" key="1">
    <citation type="journal article" date="2016" name="Nat. Commun.">
        <title>Ectomycorrhizal ecology is imprinted in the genome of the dominant symbiotic fungus Cenococcum geophilum.</title>
        <authorList>
            <consortium name="DOE Joint Genome Institute"/>
            <person name="Peter M."/>
            <person name="Kohler A."/>
            <person name="Ohm R.A."/>
            <person name="Kuo A."/>
            <person name="Krutzmann J."/>
            <person name="Morin E."/>
            <person name="Arend M."/>
            <person name="Barry K.W."/>
            <person name="Binder M."/>
            <person name="Choi C."/>
            <person name="Clum A."/>
            <person name="Copeland A."/>
            <person name="Grisel N."/>
            <person name="Haridas S."/>
            <person name="Kipfer T."/>
            <person name="LaButti K."/>
            <person name="Lindquist E."/>
            <person name="Lipzen A."/>
            <person name="Maire R."/>
            <person name="Meier B."/>
            <person name="Mihaltcheva S."/>
            <person name="Molinier V."/>
            <person name="Murat C."/>
            <person name="Poggeler S."/>
            <person name="Quandt C.A."/>
            <person name="Sperisen C."/>
            <person name="Tritt A."/>
            <person name="Tisserant E."/>
            <person name="Crous P.W."/>
            <person name="Henrissat B."/>
            <person name="Nehls U."/>
            <person name="Egli S."/>
            <person name="Spatafora J.W."/>
            <person name="Grigoriev I.V."/>
            <person name="Martin F.M."/>
        </authorList>
    </citation>
    <scope>NUCLEOTIDE SEQUENCE [LARGE SCALE GENOMIC DNA]</scope>
    <source>
        <strain evidence="9 10">CBS 207.34</strain>
    </source>
</reference>
<feature type="region of interest" description="Disordered" evidence="7">
    <location>
        <begin position="78"/>
        <end position="121"/>
    </location>
</feature>
<evidence type="ECO:0000256" key="7">
    <source>
        <dbReference type="SAM" id="MobiDB-lite"/>
    </source>
</evidence>
<dbReference type="SUPFAM" id="SSF57701">
    <property type="entry name" value="Zn2/Cys6 DNA-binding domain"/>
    <property type="match status" value="1"/>
</dbReference>
<evidence type="ECO:0000313" key="10">
    <source>
        <dbReference type="Proteomes" id="UP000250140"/>
    </source>
</evidence>
<feature type="compositionally biased region" description="Basic and acidic residues" evidence="7">
    <location>
        <begin position="86"/>
        <end position="103"/>
    </location>
</feature>
<evidence type="ECO:0000256" key="1">
    <source>
        <dbReference type="ARBA" id="ARBA00022723"/>
    </source>
</evidence>
<evidence type="ECO:0000256" key="4">
    <source>
        <dbReference type="ARBA" id="ARBA00023125"/>
    </source>
</evidence>
<sequence length="876" mass="98494">MSGEHSFMATSTPSQPVAPQGNPVPNSQQIGHPSFRRQRASRACETCHARKVRCDAASLGVPCTNCTAFSIECRIPTPKRKKTQSKAKDADSDRGDSQNEVEKSPATVDGQPVEGLAPRDKTTFMKPKFARAPIKEAGRVAYLGESSNLSLLVHDRYGTTDVVHYPLPENVRGAKARVNELDNMEIEILHQRGAFLLPPRSLCDELVEAFFKWVAPVVPVINRSRFMRQYRDPKNPPSLLLLQAILLAGSRVCTNPQLMDSSGSTTPAAMTFYKRAKALYDANYEDDRVTIVQSVILMGWYWEGPEDVTKNVFYWSRVGIVVAQGSGMHRSVEGSQLSRSDKRLWKRIWWTLFSRDRSVAVALGRPVAINPEDSDVEMISEDDFIEDEPDRPAEYPPDPVHVHFFINYVKLCEIMGLVLSQQYSVASKYRRTNAIDLTHSDMALADWLQHCPADVQWDRSRHHFWAALLHSNYYTTLCLLHRAHMPPAGSPKSNPQNGFVAEETAYPSRNIAYQAAAMITSIIENLRAHDELRYTPAFIVYSLFSALIMHVYQMRSSNKSIVSATEQRLQVCMDALKEVSKVWLVAKMVHTLFESILGNKHLEERLQKAAGKRHQKNKQTAPQPPPKPMQEATKRKFDDMDIGFSNGPPAPQVSYERSRPQTPAVTPSHEIPQQSMPSMTAASPHMPRQNSDAFMGPSRSGTRPTTPFNPSYSYPSTPPELFLVTRNSPNISQELWQNFQPDQLFPADTQVNFPQISPIQHHSLVDPQLSRPQQPMPMHPHGPSMQPQSAGPQQHMQTQHNATISMHSGMHDQSDPQGWAQHMDMMAQHQHAAGGEDTWSNSSNGRHNPIVPTTLNVEDWYVFLQSNSTNDPTDLI</sequence>
<dbReference type="GO" id="GO:0006351">
    <property type="term" value="P:DNA-templated transcription"/>
    <property type="evidence" value="ECO:0007669"/>
    <property type="project" value="InterPro"/>
</dbReference>
<keyword evidence="3" id="KW-0805">Transcription regulation</keyword>
<evidence type="ECO:0000259" key="8">
    <source>
        <dbReference type="PROSITE" id="PS50048"/>
    </source>
</evidence>
<dbReference type="GO" id="GO:0003677">
    <property type="term" value="F:DNA binding"/>
    <property type="evidence" value="ECO:0007669"/>
    <property type="project" value="UniProtKB-KW"/>
</dbReference>
<dbReference type="SMART" id="SM00906">
    <property type="entry name" value="Fungal_trans"/>
    <property type="match status" value="1"/>
</dbReference>
<dbReference type="GO" id="GO:0000981">
    <property type="term" value="F:DNA-binding transcription factor activity, RNA polymerase II-specific"/>
    <property type="evidence" value="ECO:0007669"/>
    <property type="project" value="InterPro"/>
</dbReference>